<comment type="caution">
    <text evidence="1">The sequence shown here is derived from an EMBL/GenBank/DDBJ whole genome shotgun (WGS) entry which is preliminary data.</text>
</comment>
<proteinExistence type="predicted"/>
<dbReference type="EMBL" id="CAJVPT010025308">
    <property type="protein sequence ID" value="CAG8674439.1"/>
    <property type="molecule type" value="Genomic_DNA"/>
</dbReference>
<feature type="non-terminal residue" evidence="1">
    <location>
        <position position="214"/>
    </location>
</feature>
<accession>A0ACA9NTM5</accession>
<evidence type="ECO:0000313" key="2">
    <source>
        <dbReference type="Proteomes" id="UP000789525"/>
    </source>
</evidence>
<dbReference type="Proteomes" id="UP000789525">
    <property type="component" value="Unassembled WGS sequence"/>
</dbReference>
<reference evidence="1" key="1">
    <citation type="submission" date="2021-06" db="EMBL/GenBank/DDBJ databases">
        <authorList>
            <person name="Kallberg Y."/>
            <person name="Tangrot J."/>
            <person name="Rosling A."/>
        </authorList>
    </citation>
    <scope>NUCLEOTIDE SEQUENCE</scope>
    <source>
        <strain evidence="1">CL356</strain>
    </source>
</reference>
<evidence type="ECO:0000313" key="1">
    <source>
        <dbReference type="EMBL" id="CAG8674439.1"/>
    </source>
</evidence>
<name>A0ACA9NTM5_9GLOM</name>
<gene>
    <name evidence="1" type="ORF">ACOLOM_LOCUS9076</name>
</gene>
<protein>
    <submittedName>
        <fullName evidence="1">10448_t:CDS:1</fullName>
    </submittedName>
</protein>
<sequence length="214" mass="23328">MAITNAESPHGVLSTSNYDLYSSHSNMIEIVSPDSNVETMKGFLGGECAAIETFPSTREGIILYITNPDAPRRCPLQLRSKGQSSTCISGCTENATQERASKRARSRVDGGPWHGQLWSAHKGAPPPWLPSSLNLDKREKLSSNQRERDSQPVYIRSTRGNRGQSGPPVPATRIVYSRSRTTAQEQRKHILLSAMNGANVCSTKTVTSSTITGQ</sequence>
<keyword evidence="2" id="KW-1185">Reference proteome</keyword>
<organism evidence="1 2">
    <name type="scientific">Acaulospora colombiana</name>
    <dbReference type="NCBI Taxonomy" id="27376"/>
    <lineage>
        <taxon>Eukaryota</taxon>
        <taxon>Fungi</taxon>
        <taxon>Fungi incertae sedis</taxon>
        <taxon>Mucoromycota</taxon>
        <taxon>Glomeromycotina</taxon>
        <taxon>Glomeromycetes</taxon>
        <taxon>Diversisporales</taxon>
        <taxon>Acaulosporaceae</taxon>
        <taxon>Acaulospora</taxon>
    </lineage>
</organism>